<dbReference type="RefSeq" id="WP_200788702.1">
    <property type="nucleotide sequence ID" value="NZ_JAEDAO010000001.1"/>
</dbReference>
<keyword evidence="2" id="KW-1185">Reference proteome</keyword>
<proteinExistence type="predicted"/>
<accession>A0A934Q2S4</accession>
<protein>
    <submittedName>
        <fullName evidence="1">STAS/SEC14 domain-containing protein</fullName>
    </submittedName>
</protein>
<name>A0A934Q2S4_9BURK</name>
<dbReference type="Pfam" id="PF11964">
    <property type="entry name" value="SpoIIAA-like"/>
    <property type="match status" value="1"/>
</dbReference>
<organism evidence="1 2">
    <name type="scientific">Ramlibacter algicola</name>
    <dbReference type="NCBI Taxonomy" id="2795217"/>
    <lineage>
        <taxon>Bacteria</taxon>
        <taxon>Pseudomonadati</taxon>
        <taxon>Pseudomonadota</taxon>
        <taxon>Betaproteobacteria</taxon>
        <taxon>Burkholderiales</taxon>
        <taxon>Comamonadaceae</taxon>
        <taxon>Ramlibacter</taxon>
    </lineage>
</organism>
<dbReference type="InterPro" id="IPR038396">
    <property type="entry name" value="SpoIIAA-like_sf"/>
</dbReference>
<comment type="caution">
    <text evidence="1">The sequence shown here is derived from an EMBL/GenBank/DDBJ whole genome shotgun (WGS) entry which is preliminary data.</text>
</comment>
<dbReference type="SUPFAM" id="SSF52091">
    <property type="entry name" value="SpoIIaa-like"/>
    <property type="match status" value="1"/>
</dbReference>
<evidence type="ECO:0000313" key="1">
    <source>
        <dbReference type="EMBL" id="MBK0393753.1"/>
    </source>
</evidence>
<reference evidence="1" key="1">
    <citation type="submission" date="2020-12" db="EMBL/GenBank/DDBJ databases">
        <title>Ramlibacter sp. nov., isolated from a freshwater alga, Cryptomonas.</title>
        <authorList>
            <person name="Kim H.M."/>
            <person name="Jeon C.O."/>
        </authorList>
    </citation>
    <scope>NUCLEOTIDE SEQUENCE</scope>
    <source>
        <strain evidence="1">CrO1</strain>
    </source>
</reference>
<dbReference type="EMBL" id="JAEDAO010000001">
    <property type="protein sequence ID" value="MBK0393753.1"/>
    <property type="molecule type" value="Genomic_DNA"/>
</dbReference>
<gene>
    <name evidence="1" type="ORF">I8E28_14235</name>
</gene>
<dbReference type="InterPro" id="IPR021866">
    <property type="entry name" value="SpoIIAA-like"/>
</dbReference>
<dbReference type="InterPro" id="IPR036513">
    <property type="entry name" value="STAS_dom_sf"/>
</dbReference>
<sequence>MLLSFNVHENAAFLHCETAGKATLQDMLASVDFIKSLAAGRRHRRVLMDMRAVEHDLPFTEHLQLGSYLVDHLSDIERLASVVRPGRLVGVAAKVAQKLGVEVRTFDDQAEAERWLTS</sequence>
<dbReference type="Gene3D" id="3.40.50.10600">
    <property type="entry name" value="SpoIIaa-like domains"/>
    <property type="match status" value="1"/>
</dbReference>
<dbReference type="AlphaFoldDB" id="A0A934Q2S4"/>
<dbReference type="Proteomes" id="UP000617041">
    <property type="component" value="Unassembled WGS sequence"/>
</dbReference>
<evidence type="ECO:0000313" key="2">
    <source>
        <dbReference type="Proteomes" id="UP000617041"/>
    </source>
</evidence>